<feature type="domain" description="Transcription regulator Rua1 C-terminal" evidence="1">
    <location>
        <begin position="292"/>
        <end position="436"/>
    </location>
</feature>
<sequence>MYSFKEDSSLSASLAINVDPNLVMRNNTSDLIVEMQNAYSSNGEFNFDMPSTEQDVFNDDGFATGFQPDIETNIFLGPSIESGVMTHQHIINHDAIQLAQRTDPNESLDTSAKAAGHIICFQLDNRSSFKEANPGLVNPFEATPPLREDLLLSLPPQNFISTYLLKNKEDDGVGTSGHVSALKPFSMDEIGPTGNSIDDFSSSFTAENMRHTSVVLLNSSQFCTEISQQLDFLKQQQELEEANSIFSSQESTACPEEECSLACLRVPNNISLHHLKKEESKFCYVAQNQGYLTTYSPRVYRTPKNNKNGTQGMCPYCVFDCSDIDEQNSLFFGMKDSSYVHHLGKNHGIYSDGSVMPDPMFIIPNFAFTEAKRGKKKKCQGSSETKTVIANGAICPNPLCVEGNTHIIPIKLGDQMQSSRSSNKFLAYLRHHYEQHKKDTRVTNKTIEYVKQKIRHE</sequence>
<evidence type="ECO:0000259" key="1">
    <source>
        <dbReference type="Pfam" id="PF14616"/>
    </source>
</evidence>
<dbReference type="EMBL" id="CP014585">
    <property type="protein sequence ID" value="ANZ75423.1"/>
    <property type="molecule type" value="Genomic_DNA"/>
</dbReference>
<organism evidence="2 3">
    <name type="scientific">Komagataella pastoris</name>
    <name type="common">Yeast</name>
    <name type="synonym">Pichia pastoris</name>
    <dbReference type="NCBI Taxonomy" id="4922"/>
    <lineage>
        <taxon>Eukaryota</taxon>
        <taxon>Fungi</taxon>
        <taxon>Dikarya</taxon>
        <taxon>Ascomycota</taxon>
        <taxon>Saccharomycotina</taxon>
        <taxon>Pichiomycetes</taxon>
        <taxon>Pichiales</taxon>
        <taxon>Pichiaceae</taxon>
        <taxon>Komagataella</taxon>
    </lineage>
</organism>
<proteinExistence type="predicted"/>
<reference evidence="2 3" key="1">
    <citation type="submission" date="2016-02" db="EMBL/GenBank/DDBJ databases">
        <title>Comparative genomic and transcriptomic foundation for Pichia pastoris.</title>
        <authorList>
            <person name="Love K.R."/>
            <person name="Shah K.A."/>
            <person name="Whittaker C.A."/>
            <person name="Wu J."/>
            <person name="Bartlett M.C."/>
            <person name="Ma D."/>
            <person name="Leeson R.L."/>
            <person name="Priest M."/>
            <person name="Young S.K."/>
            <person name="Love J.C."/>
        </authorList>
    </citation>
    <scope>NUCLEOTIDE SEQUENCE [LARGE SCALE GENOMIC DNA]</scope>
    <source>
        <strain evidence="2 3">ATCC 28485</strain>
    </source>
</reference>
<dbReference type="InterPro" id="IPR028012">
    <property type="entry name" value="Rua1_C"/>
</dbReference>
<keyword evidence="3" id="KW-1185">Reference proteome</keyword>
<dbReference type="AlphaFoldDB" id="A0A1B2JBK6"/>
<accession>A0A1B2JBK6</accession>
<dbReference type="Proteomes" id="UP000094565">
    <property type="component" value="Chromosome 2"/>
</dbReference>
<evidence type="ECO:0000313" key="2">
    <source>
        <dbReference type="EMBL" id="ANZ75423.1"/>
    </source>
</evidence>
<gene>
    <name evidence="2" type="ORF">ATY40_BA7502587</name>
</gene>
<dbReference type="OrthoDB" id="4096316at2759"/>
<dbReference type="Pfam" id="PF14616">
    <property type="entry name" value="Rua1_C"/>
    <property type="match status" value="1"/>
</dbReference>
<protein>
    <submittedName>
        <fullName evidence="2">BA75_02587T0</fullName>
    </submittedName>
</protein>
<evidence type="ECO:0000313" key="3">
    <source>
        <dbReference type="Proteomes" id="UP000094565"/>
    </source>
</evidence>
<name>A0A1B2JBK6_PICPA</name>